<keyword evidence="3" id="KW-0472">Membrane</keyword>
<dbReference type="GO" id="GO:0030313">
    <property type="term" value="C:cell envelope"/>
    <property type="evidence" value="ECO:0007669"/>
    <property type="project" value="UniProtKB-SubCell"/>
</dbReference>
<dbReference type="InterPro" id="IPR009830">
    <property type="entry name" value="LppX/LprAFG"/>
</dbReference>
<gene>
    <name evidence="6" type="ORF">AVDCRST_MAG59-428</name>
</gene>
<comment type="subcellular location">
    <subcellularLocation>
        <location evidence="1">Cell envelope</location>
    </subcellularLocation>
</comment>
<dbReference type="Pfam" id="PF07161">
    <property type="entry name" value="LppX_LprAFG"/>
    <property type="match status" value="1"/>
</dbReference>
<dbReference type="SUPFAM" id="SSF89392">
    <property type="entry name" value="Prokaryotic lipoproteins and lipoprotein localization factors"/>
    <property type="match status" value="1"/>
</dbReference>
<evidence type="ECO:0000256" key="2">
    <source>
        <dbReference type="ARBA" id="ARBA00009194"/>
    </source>
</evidence>
<accession>A0A6J4U348</accession>
<sequence>MPPRRTFVAEAAAPLPTGWVPHRGRVRRPADTASGPLRRPRPISTATPRPAIIGAGRVPCRGAAPPSARRPPRGFPMTAAIHRLSRRRFAAAFALPLLAPAIPTHAARQEVAEDASALLVRAAAAMAGLASFHFALSTPRGATTILDAFELVRLEGDVLRPDRYRATIDATAAGFDVSVEAIGVGDRLWVTDPMAGGAFREFPLDAAAGDGPTLEQLVNPDRLWLAALAAVTDAVVVGENAIDGEPVTRVDGMVDLSRVLGERGAATAEAGVATEAEVETEGPTETADLMTPVLDPLPVSVWLAASGHLRRLEVEGPLLTGEEPNVVRRLDFTRFDEPVMIEPPPVG</sequence>
<keyword evidence="3" id="KW-1003">Cell membrane</keyword>
<organism evidence="6">
    <name type="scientific">uncultured Thermomicrobiales bacterium</name>
    <dbReference type="NCBI Taxonomy" id="1645740"/>
    <lineage>
        <taxon>Bacteria</taxon>
        <taxon>Pseudomonadati</taxon>
        <taxon>Thermomicrobiota</taxon>
        <taxon>Thermomicrobia</taxon>
        <taxon>Thermomicrobiales</taxon>
        <taxon>environmental samples</taxon>
    </lineage>
</organism>
<evidence type="ECO:0000256" key="5">
    <source>
        <dbReference type="SAM" id="MobiDB-lite"/>
    </source>
</evidence>
<dbReference type="Gene3D" id="2.50.20.20">
    <property type="match status" value="1"/>
</dbReference>
<comment type="similarity">
    <text evidence="2">Belongs to the LppX/LprAFG lipoprotein family.</text>
</comment>
<name>A0A6J4U348_9BACT</name>
<dbReference type="EMBL" id="CADCWF010000017">
    <property type="protein sequence ID" value="CAA9537118.1"/>
    <property type="molecule type" value="Genomic_DNA"/>
</dbReference>
<dbReference type="InterPro" id="IPR029046">
    <property type="entry name" value="LolA/LolB/LppX"/>
</dbReference>
<feature type="region of interest" description="Disordered" evidence="5">
    <location>
        <begin position="18"/>
        <end position="51"/>
    </location>
</feature>
<dbReference type="AlphaFoldDB" id="A0A6J4U348"/>
<evidence type="ECO:0000313" key="6">
    <source>
        <dbReference type="EMBL" id="CAA9537118.1"/>
    </source>
</evidence>
<evidence type="ECO:0008006" key="7">
    <source>
        <dbReference type="Google" id="ProtNLM"/>
    </source>
</evidence>
<reference evidence="6" key="1">
    <citation type="submission" date="2020-02" db="EMBL/GenBank/DDBJ databases">
        <authorList>
            <person name="Meier V. D."/>
        </authorList>
    </citation>
    <scope>NUCLEOTIDE SEQUENCE</scope>
    <source>
        <strain evidence="6">AVDCRST_MAG59</strain>
    </source>
</reference>
<evidence type="ECO:0000256" key="1">
    <source>
        <dbReference type="ARBA" id="ARBA00004196"/>
    </source>
</evidence>
<protein>
    <recommendedName>
        <fullName evidence="7">LppX_LprAFG lipoprotein</fullName>
    </recommendedName>
</protein>
<proteinExistence type="inferred from homology"/>
<evidence type="ECO:0000256" key="4">
    <source>
        <dbReference type="ARBA" id="ARBA00022729"/>
    </source>
</evidence>
<keyword evidence="4" id="KW-0732">Signal</keyword>
<evidence type="ECO:0000256" key="3">
    <source>
        <dbReference type="ARBA" id="ARBA00022475"/>
    </source>
</evidence>